<evidence type="ECO:0000313" key="10">
    <source>
        <dbReference type="Proteomes" id="UP000243459"/>
    </source>
</evidence>
<evidence type="ECO:0000256" key="4">
    <source>
        <dbReference type="ARBA" id="ARBA00023155"/>
    </source>
</evidence>
<evidence type="ECO:0000256" key="3">
    <source>
        <dbReference type="ARBA" id="ARBA00023125"/>
    </source>
</evidence>
<evidence type="ECO:0000313" key="9">
    <source>
        <dbReference type="EMBL" id="ONK69957.1"/>
    </source>
</evidence>
<keyword evidence="1" id="KW-0217">Developmental protein</keyword>
<proteinExistence type="inferred from homology"/>
<keyword evidence="4" id="KW-0371">Homeobox</keyword>
<evidence type="ECO:0000256" key="7">
    <source>
        <dbReference type="ARBA" id="ARBA00024040"/>
    </source>
</evidence>
<organism evidence="9 10">
    <name type="scientific">Asparagus officinalis</name>
    <name type="common">Garden asparagus</name>
    <dbReference type="NCBI Taxonomy" id="4686"/>
    <lineage>
        <taxon>Eukaryota</taxon>
        <taxon>Viridiplantae</taxon>
        <taxon>Streptophyta</taxon>
        <taxon>Embryophyta</taxon>
        <taxon>Tracheophyta</taxon>
        <taxon>Spermatophyta</taxon>
        <taxon>Magnoliopsida</taxon>
        <taxon>Liliopsida</taxon>
        <taxon>Asparagales</taxon>
        <taxon>Asparagaceae</taxon>
        <taxon>Asparagoideae</taxon>
        <taxon>Asparagus</taxon>
    </lineage>
</organism>
<evidence type="ECO:0000256" key="5">
    <source>
        <dbReference type="ARBA" id="ARBA00023163"/>
    </source>
</evidence>
<keyword evidence="3" id="KW-0238">DNA-binding</keyword>
<dbReference type="GO" id="GO:0003677">
    <property type="term" value="F:DNA binding"/>
    <property type="evidence" value="ECO:0007669"/>
    <property type="project" value="UniProtKB-KW"/>
</dbReference>
<keyword evidence="2" id="KW-0805">Transcription regulation</keyword>
<reference evidence="10" key="1">
    <citation type="journal article" date="2017" name="Nat. Commun.">
        <title>The asparagus genome sheds light on the origin and evolution of a young Y chromosome.</title>
        <authorList>
            <person name="Harkess A."/>
            <person name="Zhou J."/>
            <person name="Xu C."/>
            <person name="Bowers J.E."/>
            <person name="Van der Hulst R."/>
            <person name="Ayyampalayam S."/>
            <person name="Mercati F."/>
            <person name="Riccardi P."/>
            <person name="McKain M.R."/>
            <person name="Kakrana A."/>
            <person name="Tang H."/>
            <person name="Ray J."/>
            <person name="Groenendijk J."/>
            <person name="Arikit S."/>
            <person name="Mathioni S.M."/>
            <person name="Nakano M."/>
            <person name="Shan H."/>
            <person name="Telgmann-Rauber A."/>
            <person name="Kanno A."/>
            <person name="Yue Z."/>
            <person name="Chen H."/>
            <person name="Li W."/>
            <person name="Chen Y."/>
            <person name="Xu X."/>
            <person name="Zhang Y."/>
            <person name="Luo S."/>
            <person name="Chen H."/>
            <person name="Gao J."/>
            <person name="Mao Z."/>
            <person name="Pires J.C."/>
            <person name="Luo M."/>
            <person name="Kudrna D."/>
            <person name="Wing R.A."/>
            <person name="Meyers B.C."/>
            <person name="Yi K."/>
            <person name="Kong H."/>
            <person name="Lavrijsen P."/>
            <person name="Sunseri F."/>
            <person name="Falavigna A."/>
            <person name="Ye Y."/>
            <person name="Leebens-Mack J.H."/>
            <person name="Chen G."/>
        </authorList>
    </citation>
    <scope>NUCLEOTIDE SEQUENCE [LARGE SCALE GENOMIC DNA]</scope>
    <source>
        <strain evidence="10">cv. DH0086</strain>
    </source>
</reference>
<dbReference type="OMA" id="HRSSPFT"/>
<evidence type="ECO:0000256" key="1">
    <source>
        <dbReference type="ARBA" id="ARBA00022473"/>
    </source>
</evidence>
<comment type="similarity">
    <text evidence="7">Belongs to the WUS homeobox family.</text>
</comment>
<feature type="region of interest" description="Disordered" evidence="8">
    <location>
        <begin position="1"/>
        <end position="26"/>
    </location>
</feature>
<dbReference type="PANTHER" id="PTHR47288">
    <property type="entry name" value="WUSCHEL-RELATED HOMEOBOX 9"/>
    <property type="match status" value="1"/>
</dbReference>
<keyword evidence="10" id="KW-1185">Reference proteome</keyword>
<dbReference type="EMBL" id="CM007385">
    <property type="protein sequence ID" value="ONK69957.1"/>
    <property type="molecule type" value="Genomic_DNA"/>
</dbReference>
<name>A0A5P1EXP5_ASPOF</name>
<keyword evidence="5" id="KW-0804">Transcription</keyword>
<gene>
    <name evidence="9" type="ORF">A4U43_C05F28720</name>
</gene>
<dbReference type="Gramene" id="ONK69957">
    <property type="protein sequence ID" value="ONK69957"/>
    <property type="gene ID" value="A4U43_C05F28720"/>
</dbReference>
<dbReference type="GO" id="GO:0003700">
    <property type="term" value="F:DNA-binding transcription factor activity"/>
    <property type="evidence" value="ECO:0007669"/>
    <property type="project" value="InterPro"/>
</dbReference>
<dbReference type="PANTHER" id="PTHR47288:SF1">
    <property type="entry name" value="WUSCHEL-RELATED HOMEOBOX 9"/>
    <property type="match status" value="1"/>
</dbReference>
<dbReference type="AlphaFoldDB" id="A0A5P1EXP5"/>
<keyword evidence="6" id="KW-0539">Nucleus</keyword>
<dbReference type="InterPro" id="IPR044557">
    <property type="entry name" value="WOX8/9-like"/>
</dbReference>
<protein>
    <submittedName>
        <fullName evidence="9">Uncharacterized protein</fullName>
    </submittedName>
</protein>
<dbReference type="GO" id="GO:0050793">
    <property type="term" value="P:regulation of developmental process"/>
    <property type="evidence" value="ECO:0007669"/>
    <property type="project" value="InterPro"/>
</dbReference>
<accession>A0A5P1EXP5</accession>
<evidence type="ECO:0000256" key="6">
    <source>
        <dbReference type="ARBA" id="ARBA00023242"/>
    </source>
</evidence>
<dbReference type="Proteomes" id="UP000243459">
    <property type="component" value="Chromosome 5"/>
</dbReference>
<sequence length="292" mass="31325">MEPETRTDFRYPSSRSSLRHGQPPRDEIRKISARFKKYGQVGDANVFYCSRTENQEARHKQRHLQSYAGRHNSRASHAAPPPAACSDLNCSFECCCHVDIIFVTVRKVDGSDKIFFACRLSVSRGIDGGAPRGQQGFSLSTSTGDLSGVLAVPEPTIGLVPGLWTELMMGQDGFKTGGVEPSKTAKIQNPNPNFSYSANSAAPASTCVTTETVAGPVNEIQGIGGGVGGGARLTVFINGVGFEAVTGIFNVREVFGEEAVLIHASGNPVLTDEWGRILHPLQHGASYFLVNI</sequence>
<evidence type="ECO:0000256" key="2">
    <source>
        <dbReference type="ARBA" id="ARBA00023015"/>
    </source>
</evidence>
<evidence type="ECO:0000256" key="8">
    <source>
        <dbReference type="SAM" id="MobiDB-lite"/>
    </source>
</evidence>